<dbReference type="GO" id="GO:0031047">
    <property type="term" value="P:regulatory ncRNA-mediated gene silencing"/>
    <property type="evidence" value="ECO:0007669"/>
    <property type="project" value="UniProtKB-KW"/>
</dbReference>
<evidence type="ECO:0000256" key="2">
    <source>
        <dbReference type="ARBA" id="ARBA00022604"/>
    </source>
</evidence>
<dbReference type="Gene3D" id="1.10.10.790">
    <property type="entry name" value="Surp module"/>
    <property type="match status" value="1"/>
</dbReference>
<dbReference type="GO" id="GO:0006397">
    <property type="term" value="P:mRNA processing"/>
    <property type="evidence" value="ECO:0007669"/>
    <property type="project" value="UniProtKB-KW"/>
</dbReference>
<evidence type="ECO:0000256" key="9">
    <source>
        <dbReference type="ARBA" id="ARBA00079029"/>
    </source>
</evidence>
<proteinExistence type="predicted"/>
<accession>A0A835S4V6</accession>
<dbReference type="SMART" id="SM00648">
    <property type="entry name" value="SWAP"/>
    <property type="match status" value="1"/>
</dbReference>
<organism evidence="11 12">
    <name type="scientific">Vanilla planifolia</name>
    <name type="common">Vanilla</name>
    <dbReference type="NCBI Taxonomy" id="51239"/>
    <lineage>
        <taxon>Eukaryota</taxon>
        <taxon>Viridiplantae</taxon>
        <taxon>Streptophyta</taxon>
        <taxon>Embryophyta</taxon>
        <taxon>Tracheophyta</taxon>
        <taxon>Spermatophyta</taxon>
        <taxon>Magnoliopsida</taxon>
        <taxon>Liliopsida</taxon>
        <taxon>Asparagales</taxon>
        <taxon>Orchidaceae</taxon>
        <taxon>Vanilloideae</taxon>
        <taxon>Vanilleae</taxon>
        <taxon>Vanilla</taxon>
    </lineage>
</organism>
<dbReference type="Pfam" id="PF26093">
    <property type="entry name" value="HTH_TGH"/>
    <property type="match status" value="1"/>
</dbReference>
<keyword evidence="2" id="KW-0341">Growth regulation</keyword>
<evidence type="ECO:0000256" key="8">
    <source>
        <dbReference type="ARBA" id="ARBA00072008"/>
    </source>
</evidence>
<gene>
    <name evidence="11" type="ORF">HPP92_002705</name>
</gene>
<dbReference type="EMBL" id="JADCNM010000001">
    <property type="protein sequence ID" value="KAG0502633.1"/>
    <property type="molecule type" value="Genomic_DNA"/>
</dbReference>
<protein>
    <recommendedName>
        <fullName evidence="8">G patch domain-containing protein TGH homolog</fullName>
    </recommendedName>
    <alternativeName>
        <fullName evidence="9">Protein TOUGH homolog</fullName>
    </alternativeName>
</protein>
<comment type="caution">
    <text evidence="11">The sequence shown here is derived from an EMBL/GenBank/DDBJ whole genome shotgun (WGS) entry which is preliminary data.</text>
</comment>
<dbReference type="OrthoDB" id="20507at2759"/>
<dbReference type="PANTHER" id="PTHR13384">
    <property type="entry name" value="G PATCH DOMAIN-CONTAINING PROTEIN 1"/>
    <property type="match status" value="1"/>
</dbReference>
<evidence type="ECO:0000313" key="11">
    <source>
        <dbReference type="EMBL" id="KAG0502633.1"/>
    </source>
</evidence>
<dbReference type="Pfam" id="PF01805">
    <property type="entry name" value="Surp"/>
    <property type="match status" value="1"/>
</dbReference>
<comment type="function">
    <text evidence="7">Functions as a component of microRNA (miRNA) and small interfering RNA (siRNA) biogenesis. May assist Dicer-like (DCL) proteins to efficiently process and/or recruit the precursors of miRNAs and siRNAs.</text>
</comment>
<evidence type="ECO:0000313" key="12">
    <source>
        <dbReference type="Proteomes" id="UP000639772"/>
    </source>
</evidence>
<keyword evidence="6" id="KW-0539">Nucleus</keyword>
<evidence type="ECO:0000259" key="10">
    <source>
        <dbReference type="PROSITE" id="PS50128"/>
    </source>
</evidence>
<evidence type="ECO:0000256" key="5">
    <source>
        <dbReference type="ARBA" id="ARBA00023158"/>
    </source>
</evidence>
<feature type="domain" description="SURP motif" evidence="10">
    <location>
        <begin position="250"/>
        <end position="292"/>
    </location>
</feature>
<comment type="subcellular location">
    <subcellularLocation>
        <location evidence="1">Nucleus</location>
    </subcellularLocation>
</comment>
<evidence type="ECO:0000256" key="3">
    <source>
        <dbReference type="ARBA" id="ARBA00022664"/>
    </source>
</evidence>
<evidence type="ECO:0000256" key="7">
    <source>
        <dbReference type="ARBA" id="ARBA00056981"/>
    </source>
</evidence>
<evidence type="ECO:0000256" key="4">
    <source>
        <dbReference type="ARBA" id="ARBA00022884"/>
    </source>
</evidence>
<evidence type="ECO:0000256" key="6">
    <source>
        <dbReference type="ARBA" id="ARBA00023242"/>
    </source>
</evidence>
<dbReference type="Proteomes" id="UP000639772">
    <property type="component" value="Chromosome 1"/>
</dbReference>
<sequence length="646" mass="71609">MVSVEDYIKPSAIPGPVPDEILVPVTSSIDVRREARKALLAFSGNDIEKVAQTDIASSNAGEPTQMGDDTLFSSKTTPGYVINPKQDLYGLGFDPFKHAPEFRDRKASMARNDHLGSKRVNSMIGNLFGSNSGKYAPGFGIGALEELDVEDEDIYASGLELAGNEVQEDDISRIVVDGKLRLGNSQKGILHGFKVALKSDYSLERFDPPNIPPDYTPHHKFSSPLETVDKLLEPAPPEVPPPDDDNLRLLIDGFANLVSRCGKLFEDLSKEKHRSNPLFSFLNGGNGHNYYTWKLWEAKRRRADQEKHIVMESIPPDQRMTAENRGKLLGEKPLERSSNTSLKSSSLNEVVQFPTNLSDTFTKATKFLGPTELIKPFGDDPFKQKRFELFLKEKYEGGLRSSSFSGASKMSESERARERLDFEAAAEAIAKFEQSAKDSLQKKQKSTEFSIIGDEHFVSSSGGQISKDEDKLVGKVLPTREEFQWRPSPLLCKRFDILDPYMGKPPPIPRPRSKMDALIFMVDSNLDSKKEAIPSSIRDQSSISAPKDSLTTALLEAEKANKPAAEQAEAALSLYMQKPVDLYKAIFSDDSEDEDDSSFNEVAKLDKTSEVTNTTLNSLIAGDFLESLGKELGLEVPKRSQGRPCL</sequence>
<reference evidence="11 12" key="1">
    <citation type="journal article" date="2020" name="Nat. Food">
        <title>A phased Vanilla planifolia genome enables genetic improvement of flavour and production.</title>
        <authorList>
            <person name="Hasing T."/>
            <person name="Tang H."/>
            <person name="Brym M."/>
            <person name="Khazi F."/>
            <person name="Huang T."/>
            <person name="Chambers A.H."/>
        </authorList>
    </citation>
    <scope>NUCLEOTIDE SEQUENCE [LARGE SCALE GENOMIC DNA]</scope>
    <source>
        <tissue evidence="11">Leaf</tissue>
    </source>
</reference>
<keyword evidence="4" id="KW-0694">RNA-binding</keyword>
<dbReference type="SUPFAM" id="SSF109905">
    <property type="entry name" value="Surp module (SWAP domain)"/>
    <property type="match status" value="1"/>
</dbReference>
<dbReference type="AlphaFoldDB" id="A0A835S4V6"/>
<dbReference type="FunFam" id="1.10.10.790:FF:000012">
    <property type="entry name" value="G patch domain-containing protein TGH"/>
    <property type="match status" value="1"/>
</dbReference>
<dbReference type="InterPro" id="IPR000061">
    <property type="entry name" value="Surp"/>
</dbReference>
<dbReference type="InterPro" id="IPR035967">
    <property type="entry name" value="SWAP/Surp_sf"/>
</dbReference>
<keyword evidence="5" id="KW-0943">RNA-mediated gene silencing</keyword>
<name>A0A835S4V6_VANPL</name>
<dbReference type="PANTHER" id="PTHR13384:SF19">
    <property type="entry name" value="G PATCH DOMAIN-CONTAINING PROTEIN 1"/>
    <property type="match status" value="1"/>
</dbReference>
<evidence type="ECO:0000256" key="1">
    <source>
        <dbReference type="ARBA" id="ARBA00004123"/>
    </source>
</evidence>
<dbReference type="GO" id="GO:0003723">
    <property type="term" value="F:RNA binding"/>
    <property type="evidence" value="ECO:0007669"/>
    <property type="project" value="UniProtKB-KW"/>
</dbReference>
<dbReference type="GO" id="GO:0005634">
    <property type="term" value="C:nucleus"/>
    <property type="evidence" value="ECO:0007669"/>
    <property type="project" value="UniProtKB-SubCell"/>
</dbReference>
<keyword evidence="3" id="KW-0507">mRNA processing</keyword>
<dbReference type="PROSITE" id="PS50128">
    <property type="entry name" value="SURP"/>
    <property type="match status" value="1"/>
</dbReference>